<comment type="caution">
    <text evidence="5">The sequence shown here is derived from an EMBL/GenBank/DDBJ whole genome shotgun (WGS) entry which is preliminary data.</text>
</comment>
<dbReference type="EMBL" id="JAWWNJ010000131">
    <property type="protein sequence ID" value="KAK6987569.1"/>
    <property type="molecule type" value="Genomic_DNA"/>
</dbReference>
<proteinExistence type="predicted"/>
<reference evidence="5 6" key="1">
    <citation type="journal article" date="2024" name="J Genomics">
        <title>Draft genome sequencing and assembly of Favolaschia claudopus CIRM-BRFM 2984 isolated from oak limbs.</title>
        <authorList>
            <person name="Navarro D."/>
            <person name="Drula E."/>
            <person name="Chaduli D."/>
            <person name="Cazenave R."/>
            <person name="Ahrendt S."/>
            <person name="Wang J."/>
            <person name="Lipzen A."/>
            <person name="Daum C."/>
            <person name="Barry K."/>
            <person name="Grigoriev I.V."/>
            <person name="Favel A."/>
            <person name="Rosso M.N."/>
            <person name="Martin F."/>
        </authorList>
    </citation>
    <scope>NUCLEOTIDE SEQUENCE [LARGE SCALE GENOMIC DNA]</scope>
    <source>
        <strain evidence="5 6">CIRM-BRFM 2984</strain>
    </source>
</reference>
<dbReference type="SUPFAM" id="SSF57756">
    <property type="entry name" value="Retrovirus zinc finger-like domains"/>
    <property type="match status" value="1"/>
</dbReference>
<evidence type="ECO:0000256" key="2">
    <source>
        <dbReference type="PROSITE-ProRule" id="PRU00325"/>
    </source>
</evidence>
<dbReference type="InterPro" id="IPR036875">
    <property type="entry name" value="Znf_CCHC_sf"/>
</dbReference>
<evidence type="ECO:0000313" key="5">
    <source>
        <dbReference type="EMBL" id="KAK6987569.1"/>
    </source>
</evidence>
<keyword evidence="2" id="KW-0862">Zinc</keyword>
<keyword evidence="2" id="KW-0863">Zinc-finger</keyword>
<name>A0AAV9ZMN9_9AGAR</name>
<evidence type="ECO:0000259" key="4">
    <source>
        <dbReference type="PROSITE" id="PS50966"/>
    </source>
</evidence>
<dbReference type="GO" id="GO:0003676">
    <property type="term" value="F:nucleic acid binding"/>
    <property type="evidence" value="ECO:0007669"/>
    <property type="project" value="InterPro"/>
</dbReference>
<gene>
    <name evidence="5" type="ORF">R3P38DRAFT_2661681</name>
</gene>
<sequence length="331" mass="37383">MIRELAGPYALQTCFKQMQDSLFYQTEVIQRPNEVRNWNEYALRVNQETSWQFSNGEEHDMINTFNNDGAHISIKWLIQQVTQRGLDVRHLLRVRHAATGTVHYLVVLPDGRYICNCGMPSNLGIPCRHYFRIWLDVEGLPFHISLIRPRWHQNASNSTGAIAAVCRTHQLQPDEFRFQATVISSAFASNPLDTTSHSATPAPRTQTIPAREVFHNVQTAIRPLLAGVQTAEQVEDLVQSLADLHQQNLADARQEQIVDPPAILGKGRPRTARFTNAREGRGQRRRLQSSAQENSSHVVLAPASRSRAGRSYKCALCRKEGHNRLNCPAGQ</sequence>
<dbReference type="Proteomes" id="UP001362999">
    <property type="component" value="Unassembled WGS sequence"/>
</dbReference>
<dbReference type="PROSITE" id="PS50966">
    <property type="entry name" value="ZF_SWIM"/>
    <property type="match status" value="1"/>
</dbReference>
<organism evidence="5 6">
    <name type="scientific">Favolaschia claudopus</name>
    <dbReference type="NCBI Taxonomy" id="2862362"/>
    <lineage>
        <taxon>Eukaryota</taxon>
        <taxon>Fungi</taxon>
        <taxon>Dikarya</taxon>
        <taxon>Basidiomycota</taxon>
        <taxon>Agaricomycotina</taxon>
        <taxon>Agaricomycetes</taxon>
        <taxon>Agaricomycetidae</taxon>
        <taxon>Agaricales</taxon>
        <taxon>Marasmiineae</taxon>
        <taxon>Mycenaceae</taxon>
        <taxon>Favolaschia</taxon>
    </lineage>
</organism>
<feature type="region of interest" description="Disordered" evidence="3">
    <location>
        <begin position="278"/>
        <end position="299"/>
    </location>
</feature>
<dbReference type="InterPro" id="IPR007527">
    <property type="entry name" value="Znf_SWIM"/>
</dbReference>
<dbReference type="AlphaFoldDB" id="A0AAV9ZMN9"/>
<keyword evidence="6" id="KW-1185">Reference proteome</keyword>
<accession>A0AAV9ZMN9</accession>
<dbReference type="GO" id="GO:0006397">
    <property type="term" value="P:mRNA processing"/>
    <property type="evidence" value="ECO:0007669"/>
    <property type="project" value="UniProtKB-KW"/>
</dbReference>
<evidence type="ECO:0000256" key="3">
    <source>
        <dbReference type="SAM" id="MobiDB-lite"/>
    </source>
</evidence>
<protein>
    <recommendedName>
        <fullName evidence="4">SWIM-type domain-containing protein</fullName>
    </recommendedName>
</protein>
<evidence type="ECO:0000313" key="6">
    <source>
        <dbReference type="Proteomes" id="UP001362999"/>
    </source>
</evidence>
<dbReference type="GO" id="GO:0008270">
    <property type="term" value="F:zinc ion binding"/>
    <property type="evidence" value="ECO:0007669"/>
    <property type="project" value="UniProtKB-KW"/>
</dbReference>
<evidence type="ECO:0000256" key="1">
    <source>
        <dbReference type="ARBA" id="ARBA00022664"/>
    </source>
</evidence>
<feature type="domain" description="SWIM-type" evidence="4">
    <location>
        <begin position="104"/>
        <end position="138"/>
    </location>
</feature>
<feature type="compositionally biased region" description="Polar residues" evidence="3">
    <location>
        <begin position="288"/>
        <end position="297"/>
    </location>
</feature>
<keyword evidence="2" id="KW-0479">Metal-binding</keyword>
<keyword evidence="1" id="KW-0507">mRNA processing</keyword>